<dbReference type="GO" id="GO:0016740">
    <property type="term" value="F:transferase activity"/>
    <property type="evidence" value="ECO:0007669"/>
    <property type="project" value="UniProtKB-KW"/>
</dbReference>
<reference evidence="3" key="1">
    <citation type="journal article" date="2019" name="Int. J. Syst. Evol. Microbiol.">
        <title>The Global Catalogue of Microorganisms (GCM) 10K type strain sequencing project: providing services to taxonomists for standard genome sequencing and annotation.</title>
        <authorList>
            <consortium name="The Broad Institute Genomics Platform"/>
            <consortium name="The Broad Institute Genome Sequencing Center for Infectious Disease"/>
            <person name="Wu L."/>
            <person name="Ma J."/>
        </authorList>
    </citation>
    <scope>NUCLEOTIDE SEQUENCE [LARGE SCALE GENOMIC DNA]</scope>
    <source>
        <strain evidence="3">JCM 9458</strain>
    </source>
</reference>
<name>A0ABP6T0R5_9ACTN</name>
<dbReference type="SUPFAM" id="SSF89796">
    <property type="entry name" value="CoA-transferase family III (CaiB/BaiF)"/>
    <property type="match status" value="2"/>
</dbReference>
<dbReference type="Proteomes" id="UP001501676">
    <property type="component" value="Unassembled WGS sequence"/>
</dbReference>
<dbReference type="Pfam" id="PF02515">
    <property type="entry name" value="CoA_transf_3"/>
    <property type="match status" value="1"/>
</dbReference>
<gene>
    <name evidence="2" type="ORF">GCM10020369_43510</name>
</gene>
<dbReference type="InterPro" id="IPR044855">
    <property type="entry name" value="CoA-Trfase_III_dom3_sf"/>
</dbReference>
<dbReference type="RefSeq" id="WP_345730013.1">
    <property type="nucleotide sequence ID" value="NZ_BAAAYN010000027.1"/>
</dbReference>
<proteinExistence type="predicted"/>
<comment type="caution">
    <text evidence="2">The sequence shown here is derived from an EMBL/GenBank/DDBJ whole genome shotgun (WGS) entry which is preliminary data.</text>
</comment>
<sequence>MESRAVAQFWTTLDGPPSQLSRLRVTGPPGTLPSPLPVTDLAVASVAVAGLAAAELLAVRGGPVRDCTVDRRAVATAFTSERHLRHDGVAVGGWAPLSGFFRTQDGWVRLHANYPHHEERLLTALELAAGADRDAVAARLAERSALAAEDAVTAAGGLAVAVRTPVEWAESAPGRAASAQPLVAVDTAGGGGAPGLVPGAALPAAGVRVLDLTRVIAGPVATRTLAYLGADVLRVDSPHLPELLAAHLDTGLGKRSTLLDLRSPTGRETLDDLLAGADVVVTGYRAGALDPFGLDAAQLQAARPNLVVTSLTAWGDAGPWRARRGFDSLVQAASGIAALTGSSTPTGAAQPGVLPAQALDHATGYLLAAAILRALTRRAGGAGGSTIGASLARTAAWLIAAPRSRVDGPEATNDDPEPWLADLPGPYGVVRHAVPPFRLDGGAPDWATGPVPWGSSPPRWLDR</sequence>
<dbReference type="InterPro" id="IPR003673">
    <property type="entry name" value="CoA-Trfase_fam_III"/>
</dbReference>
<dbReference type="InterPro" id="IPR023606">
    <property type="entry name" value="CoA-Trfase_III_dom_1_sf"/>
</dbReference>
<dbReference type="InterPro" id="IPR050509">
    <property type="entry name" value="CoA-transferase_III"/>
</dbReference>
<dbReference type="PANTHER" id="PTHR48228">
    <property type="entry name" value="SUCCINYL-COA--D-CITRAMALATE COA-TRANSFERASE"/>
    <property type="match status" value="1"/>
</dbReference>
<evidence type="ECO:0000256" key="1">
    <source>
        <dbReference type="SAM" id="MobiDB-lite"/>
    </source>
</evidence>
<evidence type="ECO:0000313" key="3">
    <source>
        <dbReference type="Proteomes" id="UP001501676"/>
    </source>
</evidence>
<dbReference type="Gene3D" id="3.30.1540.10">
    <property type="entry name" value="formyl-coa transferase, domain 3"/>
    <property type="match status" value="1"/>
</dbReference>
<dbReference type="EMBL" id="BAAAYN010000027">
    <property type="protein sequence ID" value="GAA3390250.1"/>
    <property type="molecule type" value="Genomic_DNA"/>
</dbReference>
<dbReference type="PANTHER" id="PTHR48228:SF4">
    <property type="entry name" value="BLR3030 PROTEIN"/>
    <property type="match status" value="1"/>
</dbReference>
<protein>
    <submittedName>
        <fullName evidence="2">CoA transferase</fullName>
    </submittedName>
</protein>
<keyword evidence="2" id="KW-0808">Transferase</keyword>
<keyword evidence="3" id="KW-1185">Reference proteome</keyword>
<evidence type="ECO:0000313" key="2">
    <source>
        <dbReference type="EMBL" id="GAA3390250.1"/>
    </source>
</evidence>
<accession>A0ABP6T0R5</accession>
<dbReference type="Gene3D" id="3.40.50.10540">
    <property type="entry name" value="Crotonobetainyl-coa:carnitine coa-transferase, domain 1"/>
    <property type="match status" value="2"/>
</dbReference>
<feature type="region of interest" description="Disordered" evidence="1">
    <location>
        <begin position="440"/>
        <end position="463"/>
    </location>
</feature>
<organism evidence="2 3">
    <name type="scientific">Cryptosporangium minutisporangium</name>
    <dbReference type="NCBI Taxonomy" id="113569"/>
    <lineage>
        <taxon>Bacteria</taxon>
        <taxon>Bacillati</taxon>
        <taxon>Actinomycetota</taxon>
        <taxon>Actinomycetes</taxon>
        <taxon>Cryptosporangiales</taxon>
        <taxon>Cryptosporangiaceae</taxon>
        <taxon>Cryptosporangium</taxon>
    </lineage>
</organism>